<evidence type="ECO:0000256" key="4">
    <source>
        <dbReference type="ARBA" id="ARBA00023136"/>
    </source>
</evidence>
<dbReference type="EMBL" id="GDKF01005348">
    <property type="protein sequence ID" value="JAT73274.1"/>
    <property type="molecule type" value="Transcribed_RNA"/>
</dbReference>
<evidence type="ECO:0000256" key="1">
    <source>
        <dbReference type="ARBA" id="ARBA00004585"/>
    </source>
</evidence>
<dbReference type="PANTHER" id="PTHR12652:SF50">
    <property type="entry name" value="PEROXIN 11"/>
    <property type="match status" value="1"/>
</dbReference>
<protein>
    <submittedName>
        <fullName evidence="6">Uncharacterized protein</fullName>
    </submittedName>
</protein>
<dbReference type="GO" id="GO:0016559">
    <property type="term" value="P:peroxisome fission"/>
    <property type="evidence" value="ECO:0007669"/>
    <property type="project" value="InterPro"/>
</dbReference>
<comment type="similarity">
    <text evidence="2">Belongs to the peroxin-11 family.</text>
</comment>
<proteinExistence type="inferred from homology"/>
<name>A0A1D2A272_AUXPR</name>
<dbReference type="GO" id="GO:0042802">
    <property type="term" value="F:identical protein binding"/>
    <property type="evidence" value="ECO:0007669"/>
    <property type="project" value="UniProtKB-ARBA"/>
</dbReference>
<comment type="subcellular location">
    <subcellularLocation>
        <location evidence="1">Peroxisome membrane</location>
        <topology evidence="1">Multi-pass membrane protein</topology>
    </subcellularLocation>
</comment>
<dbReference type="GO" id="GO:0044375">
    <property type="term" value="P:regulation of peroxisome size"/>
    <property type="evidence" value="ECO:0007669"/>
    <property type="project" value="UniProtKB-ARBA"/>
</dbReference>
<keyword evidence="4" id="KW-0472">Membrane</keyword>
<keyword evidence="5" id="KW-0576">Peroxisome</keyword>
<gene>
    <name evidence="6" type="ORF">g.8882</name>
</gene>
<evidence type="ECO:0000256" key="5">
    <source>
        <dbReference type="ARBA" id="ARBA00023140"/>
    </source>
</evidence>
<dbReference type="InterPro" id="IPR008733">
    <property type="entry name" value="PEX11"/>
</dbReference>
<dbReference type="AlphaFoldDB" id="A0A1D2A272"/>
<evidence type="ECO:0000256" key="3">
    <source>
        <dbReference type="ARBA" id="ARBA00022593"/>
    </source>
</evidence>
<accession>A0A1D2A272</accession>
<dbReference type="Pfam" id="PF05648">
    <property type="entry name" value="PEX11"/>
    <property type="match status" value="1"/>
</dbReference>
<dbReference type="GO" id="GO:0005778">
    <property type="term" value="C:peroxisomal membrane"/>
    <property type="evidence" value="ECO:0007669"/>
    <property type="project" value="UniProtKB-SubCell"/>
</dbReference>
<evidence type="ECO:0000256" key="2">
    <source>
        <dbReference type="ARBA" id="ARBA00008194"/>
    </source>
</evidence>
<reference evidence="6" key="1">
    <citation type="submission" date="2015-08" db="EMBL/GenBank/DDBJ databases">
        <authorList>
            <person name="Babu N.S."/>
            <person name="Beckwith C.J."/>
            <person name="Beseler K.G."/>
            <person name="Brison A."/>
            <person name="Carone J.V."/>
            <person name="Caskin T.P."/>
            <person name="Diamond M."/>
            <person name="Durham M.E."/>
            <person name="Foxe J.M."/>
            <person name="Go M."/>
            <person name="Henderson B.A."/>
            <person name="Jones I.B."/>
            <person name="McGettigan J.A."/>
            <person name="Micheletti S.J."/>
            <person name="Nasrallah M.E."/>
            <person name="Ortiz D."/>
            <person name="Piller C.R."/>
            <person name="Privatt S.R."/>
            <person name="Schneider S.L."/>
            <person name="Sharp S."/>
            <person name="Smith T.C."/>
            <person name="Stanton J.D."/>
            <person name="Ullery H.E."/>
            <person name="Wilson R.J."/>
            <person name="Serrano M.G."/>
            <person name="Buck G."/>
            <person name="Lee V."/>
            <person name="Wang Y."/>
            <person name="Carvalho R."/>
            <person name="Voegtly L."/>
            <person name="Shi R."/>
            <person name="Duckworth R."/>
            <person name="Johnson A."/>
            <person name="Loviza R."/>
            <person name="Walstead R."/>
            <person name="Shah Z."/>
            <person name="Kiflezghi M."/>
            <person name="Wade K."/>
            <person name="Ball S.L."/>
            <person name="Bradley K.W."/>
            <person name="Asai D.J."/>
            <person name="Bowman C.A."/>
            <person name="Russell D.A."/>
            <person name="Pope W.H."/>
            <person name="Jacobs-Sera D."/>
            <person name="Hendrix R.W."/>
            <person name="Hatfull G.F."/>
        </authorList>
    </citation>
    <scope>NUCLEOTIDE SEQUENCE</scope>
</reference>
<evidence type="ECO:0000313" key="6">
    <source>
        <dbReference type="EMBL" id="JAT73274.1"/>
    </source>
</evidence>
<keyword evidence="3" id="KW-0962">Peroxisome biogenesis</keyword>
<organism evidence="6">
    <name type="scientific">Auxenochlorella protothecoides</name>
    <name type="common">Green microalga</name>
    <name type="synonym">Chlorella protothecoides</name>
    <dbReference type="NCBI Taxonomy" id="3075"/>
    <lineage>
        <taxon>Eukaryota</taxon>
        <taxon>Viridiplantae</taxon>
        <taxon>Chlorophyta</taxon>
        <taxon>core chlorophytes</taxon>
        <taxon>Trebouxiophyceae</taxon>
        <taxon>Chlorellales</taxon>
        <taxon>Chlorellaceae</taxon>
        <taxon>Auxenochlorella</taxon>
    </lineage>
</organism>
<sequence>MLCFPAAPTLWPPPLHSHRMIKVGLLSKRHADSLSYVSAWFELVGYCGSITLATLLQQESLELELKILDDLARSRQTDESWGPQDEHKVQARLSELRAVRTLRTLSILQDAADSFLALADIQKSGKLLQNPALQAAAGLLSAVISGYTKWPGVKP</sequence>
<dbReference type="PANTHER" id="PTHR12652">
    <property type="entry name" value="PEROXISOMAL BIOGENESIS FACTOR 11"/>
    <property type="match status" value="1"/>
</dbReference>